<evidence type="ECO:0000313" key="1">
    <source>
        <dbReference type="EMBL" id="KAF3562296.1"/>
    </source>
</evidence>
<keyword evidence="2" id="KW-1185">Reference proteome</keyword>
<evidence type="ECO:0008006" key="3">
    <source>
        <dbReference type="Google" id="ProtNLM"/>
    </source>
</evidence>
<sequence>MVSSRRCCNLSLLCLPSSRLEYPVDHCSFPRTAFGEEAGGFGWSLSSSLPSVTPHCVSPSGFGADVLSNPSFVGVVGSLASHCRGNRSFFTNSCALTEDVPGAFVYSFLRYVLAFFNIGGSWTTESSTRRRVG</sequence>
<proteinExistence type="predicted"/>
<organism evidence="1 2">
    <name type="scientific">Brassica cretica</name>
    <name type="common">Mustard</name>
    <dbReference type="NCBI Taxonomy" id="69181"/>
    <lineage>
        <taxon>Eukaryota</taxon>
        <taxon>Viridiplantae</taxon>
        <taxon>Streptophyta</taxon>
        <taxon>Embryophyta</taxon>
        <taxon>Tracheophyta</taxon>
        <taxon>Spermatophyta</taxon>
        <taxon>Magnoliopsida</taxon>
        <taxon>eudicotyledons</taxon>
        <taxon>Gunneridae</taxon>
        <taxon>Pentapetalae</taxon>
        <taxon>rosids</taxon>
        <taxon>malvids</taxon>
        <taxon>Brassicales</taxon>
        <taxon>Brassicaceae</taxon>
        <taxon>Brassiceae</taxon>
        <taxon>Brassica</taxon>
    </lineage>
</organism>
<accession>A0ABQ7CR32</accession>
<gene>
    <name evidence="1" type="ORF">DY000_02016574</name>
</gene>
<dbReference type="EMBL" id="QGKV02000759">
    <property type="protein sequence ID" value="KAF3562296.1"/>
    <property type="molecule type" value="Genomic_DNA"/>
</dbReference>
<reference evidence="1 2" key="1">
    <citation type="journal article" date="2020" name="BMC Genomics">
        <title>Intraspecific diversification of the crop wild relative Brassica cretica Lam. using demographic model selection.</title>
        <authorList>
            <person name="Kioukis A."/>
            <person name="Michalopoulou V.A."/>
            <person name="Briers L."/>
            <person name="Pirintsos S."/>
            <person name="Studholme D.J."/>
            <person name="Pavlidis P."/>
            <person name="Sarris P.F."/>
        </authorList>
    </citation>
    <scope>NUCLEOTIDE SEQUENCE [LARGE SCALE GENOMIC DNA]</scope>
    <source>
        <strain evidence="2">cv. PFS-1207/04</strain>
    </source>
</reference>
<dbReference type="Proteomes" id="UP000266723">
    <property type="component" value="Unassembled WGS sequence"/>
</dbReference>
<protein>
    <recommendedName>
        <fullName evidence="3">Secreted protein</fullName>
    </recommendedName>
</protein>
<evidence type="ECO:0000313" key="2">
    <source>
        <dbReference type="Proteomes" id="UP000266723"/>
    </source>
</evidence>
<comment type="caution">
    <text evidence="1">The sequence shown here is derived from an EMBL/GenBank/DDBJ whole genome shotgun (WGS) entry which is preliminary data.</text>
</comment>
<name>A0ABQ7CR32_BRACR</name>